<evidence type="ECO:0000313" key="3">
    <source>
        <dbReference type="Proteomes" id="UP000011543"/>
    </source>
</evidence>
<dbReference type="Proteomes" id="UP000011543">
    <property type="component" value="Unassembled WGS sequence"/>
</dbReference>
<evidence type="ECO:0000313" key="2">
    <source>
        <dbReference type="EMBL" id="ELY23174.1"/>
    </source>
</evidence>
<evidence type="ECO:0000256" key="1">
    <source>
        <dbReference type="SAM" id="MobiDB-lite"/>
    </source>
</evidence>
<gene>
    <name evidence="2" type="ORF">C500_20331</name>
</gene>
<proteinExistence type="predicted"/>
<dbReference type="EMBL" id="AOHS01000063">
    <property type="protein sequence ID" value="ELY23174.1"/>
    <property type="molecule type" value="Genomic_DNA"/>
</dbReference>
<comment type="caution">
    <text evidence="2">The sequence shown here is derived from an EMBL/GenBank/DDBJ whole genome shotgun (WGS) entry which is preliminary data.</text>
</comment>
<feature type="region of interest" description="Disordered" evidence="1">
    <location>
        <begin position="83"/>
        <end position="107"/>
    </location>
</feature>
<accession>L9UE64</accession>
<name>L9UE64_NATMM</name>
<organism evidence="2 3">
    <name type="scientific">Natrialba magadii (strain ATCC 43099 / DSM 3394 / CCM 3739 / CIP 104546 / IAM 13178 / JCM 8861 / NBRC 102185 / NCIMB 2190 / MS3)</name>
    <name type="common">Natronobacterium magadii</name>
    <dbReference type="NCBI Taxonomy" id="547559"/>
    <lineage>
        <taxon>Archaea</taxon>
        <taxon>Methanobacteriati</taxon>
        <taxon>Methanobacteriota</taxon>
        <taxon>Stenosarchaea group</taxon>
        <taxon>Halobacteria</taxon>
        <taxon>Halobacteriales</taxon>
        <taxon>Natrialbaceae</taxon>
        <taxon>Natrialba</taxon>
    </lineage>
</organism>
<protein>
    <submittedName>
        <fullName evidence="2">Uncharacterized protein</fullName>
    </submittedName>
</protein>
<dbReference type="AlphaFoldDB" id="L9UE64"/>
<sequence length="107" mass="11946">MERSNAALAADTLNTLAVERQSMADSTLDDVRRALDRATELEKEEALSVLRTAREDLDALGNDAAVDEERRRELADRVDQRIREVENRDDYDSGLGAAMNPDEDEAP</sequence>
<reference evidence="2 3" key="1">
    <citation type="journal article" date="2014" name="PLoS Genet.">
        <title>Phylogenetically driven sequencing of extremely halophilic archaea reveals strategies for static and dynamic osmo-response.</title>
        <authorList>
            <person name="Becker E.A."/>
            <person name="Seitzer P.M."/>
            <person name="Tritt A."/>
            <person name="Larsen D."/>
            <person name="Krusor M."/>
            <person name="Yao A.I."/>
            <person name="Wu D."/>
            <person name="Madern D."/>
            <person name="Eisen J.A."/>
            <person name="Darling A.E."/>
            <person name="Facciotti M.T."/>
        </authorList>
    </citation>
    <scope>NUCLEOTIDE SEQUENCE [LARGE SCALE GENOMIC DNA]</scope>
    <source>
        <strain evidence="3">ATCC 43099 / DSM 3394 / CCM 3739 / CIP 104546 / IAM 13178 / JCM 8861 / NBRC 102185 / NCIMB 2190 / MS3</strain>
    </source>
</reference>
<dbReference type="PATRIC" id="fig|547559.17.peg.4014"/>